<keyword evidence="6 10" id="KW-0694">RNA-binding</keyword>
<evidence type="ECO:0000256" key="6">
    <source>
        <dbReference type="ARBA" id="ARBA00022884"/>
    </source>
</evidence>
<dbReference type="GO" id="GO:0000049">
    <property type="term" value="F:tRNA binding"/>
    <property type="evidence" value="ECO:0007669"/>
    <property type="project" value="UniProtKB-UniRule"/>
</dbReference>
<reference evidence="14" key="1">
    <citation type="journal article" date="2012" name="Proc. Natl. Acad. Sci. U.S.A.">
        <title>Antigenic diversity is generated by distinct evolutionary mechanisms in African trypanosome species.</title>
        <authorList>
            <person name="Jackson A.P."/>
            <person name="Berry A."/>
            <person name="Aslett M."/>
            <person name="Allison H.C."/>
            <person name="Burton P."/>
            <person name="Vavrova-Anderson J."/>
            <person name="Brown R."/>
            <person name="Browne H."/>
            <person name="Corton N."/>
            <person name="Hauser H."/>
            <person name="Gamble J."/>
            <person name="Gilderthorp R."/>
            <person name="Marcello L."/>
            <person name="McQuillan J."/>
            <person name="Otto T.D."/>
            <person name="Quail M.A."/>
            <person name="Sanders M.J."/>
            <person name="van Tonder A."/>
            <person name="Ginger M.L."/>
            <person name="Field M.C."/>
            <person name="Barry J.D."/>
            <person name="Hertz-Fowler C."/>
            <person name="Berriman M."/>
        </authorList>
    </citation>
    <scope>NUCLEOTIDE SEQUENCE</scope>
    <source>
        <strain evidence="14">IL3000</strain>
    </source>
</reference>
<evidence type="ECO:0000256" key="11">
    <source>
        <dbReference type="SAM" id="MobiDB-lite"/>
    </source>
</evidence>
<dbReference type="InterPro" id="IPR011989">
    <property type="entry name" value="ARM-like"/>
</dbReference>
<dbReference type="AlphaFoldDB" id="G0UJ95"/>
<dbReference type="InterPro" id="IPR013598">
    <property type="entry name" value="Exportin-1/Importin-b-like"/>
</dbReference>
<dbReference type="Gene3D" id="1.25.10.10">
    <property type="entry name" value="Leucine-rich Repeat Variant"/>
    <property type="match status" value="2"/>
</dbReference>
<evidence type="ECO:0000313" key="14">
    <source>
        <dbReference type="EMBL" id="CCC89446.1"/>
    </source>
</evidence>
<evidence type="ECO:0000256" key="5">
    <source>
        <dbReference type="ARBA" id="ARBA00022555"/>
    </source>
</evidence>
<dbReference type="InterPro" id="IPR040017">
    <property type="entry name" value="XPOT"/>
</dbReference>
<dbReference type="GO" id="GO:0005643">
    <property type="term" value="C:nuclear pore"/>
    <property type="evidence" value="ECO:0007669"/>
    <property type="project" value="TreeGrafter"/>
</dbReference>
<evidence type="ECO:0000256" key="10">
    <source>
        <dbReference type="RuleBase" id="RU366037"/>
    </source>
</evidence>
<dbReference type="GO" id="GO:0071528">
    <property type="term" value="P:tRNA re-export from nucleus"/>
    <property type="evidence" value="ECO:0007669"/>
    <property type="project" value="UniProtKB-UniRule"/>
</dbReference>
<evidence type="ECO:0000256" key="7">
    <source>
        <dbReference type="ARBA" id="ARBA00023242"/>
    </source>
</evidence>
<feature type="region of interest" description="Disordered" evidence="11">
    <location>
        <begin position="411"/>
        <end position="439"/>
    </location>
</feature>
<dbReference type="GO" id="GO:0016363">
    <property type="term" value="C:nuclear matrix"/>
    <property type="evidence" value="ECO:0007669"/>
    <property type="project" value="TreeGrafter"/>
</dbReference>
<keyword evidence="3 10" id="KW-0813">Transport</keyword>
<comment type="subcellular location">
    <subcellularLocation>
        <location evidence="1 10">Cytoplasm</location>
    </subcellularLocation>
    <subcellularLocation>
        <location evidence="10">Nucleus</location>
    </subcellularLocation>
    <text evidence="10">Shuttles between the nucleus and the cytoplasm.</text>
</comment>
<name>G0UJ95_TRYCI</name>
<evidence type="ECO:0000256" key="2">
    <source>
        <dbReference type="ARBA" id="ARBA00018928"/>
    </source>
</evidence>
<dbReference type="Pfam" id="PF19282">
    <property type="entry name" value="Exportin-T"/>
    <property type="match status" value="1"/>
</dbReference>
<dbReference type="Pfam" id="PF08389">
    <property type="entry name" value="Xpo1"/>
    <property type="match status" value="1"/>
</dbReference>
<dbReference type="EMBL" id="HE575315">
    <property type="protein sequence ID" value="CCC89446.1"/>
    <property type="molecule type" value="Genomic_DNA"/>
</dbReference>
<dbReference type="InterPro" id="IPR045546">
    <property type="entry name" value="Exportin-T_C"/>
</dbReference>
<gene>
    <name evidence="14" type="ORF">TCIL3000_2_130</name>
</gene>
<dbReference type="VEuPathDB" id="TriTrypDB:TcIL3000_2_130"/>
<dbReference type="InterPro" id="IPR016024">
    <property type="entry name" value="ARM-type_fold"/>
</dbReference>
<dbReference type="GO" id="GO:0005737">
    <property type="term" value="C:cytoplasm"/>
    <property type="evidence" value="ECO:0007669"/>
    <property type="project" value="UniProtKB-SubCell"/>
</dbReference>
<dbReference type="PANTHER" id="PTHR15952">
    <property type="entry name" value="EXPORTIN-T/LOS1"/>
    <property type="match status" value="1"/>
</dbReference>
<keyword evidence="7 10" id="KW-0539">Nucleus</keyword>
<evidence type="ECO:0000256" key="9">
    <source>
        <dbReference type="ARBA" id="ARBA00032199"/>
    </source>
</evidence>
<accession>G0UJ95</accession>
<keyword evidence="5 10" id="KW-0820">tRNA-binding</keyword>
<evidence type="ECO:0000256" key="3">
    <source>
        <dbReference type="ARBA" id="ARBA00022448"/>
    </source>
</evidence>
<comment type="similarity">
    <text evidence="10">Belongs to the exportin family.</text>
</comment>
<dbReference type="PANTHER" id="PTHR15952:SF11">
    <property type="entry name" value="EXPORTIN-T"/>
    <property type="match status" value="1"/>
</dbReference>
<sequence>MTLQPNSPAAFPNSDFARAIEVAHTYQQGVTQHRRREAEEYLMALRCTAEGYNLALNIISSEQLQVMHCFWAFNTIIHHLPDIALTIGYAAADELYSSLFSFIYRYFFANVVDSAQVTSPRPCTSTDVFPQAFAGNSPSVVTCGEARSATSGATQRHSIDFLANKHAQMMVAGLQEFFPSRWCSFFDDAFELVERSASLQQHVRDSVTLYVLRLFEYIDERVVSVRERVERRREQRARDMEVKDAMRERVIPRVTAFWYRTLYDCHLRAPGLAKTCLGIVHTYIEWVDIALFFTSEWINLLYFMLTVSNVRGAACECLCALVEKKQLPDAKLNSLRALNVVDAVPQIVSLAQASAVEGGDANFLEAVAKLVREVAVQFLALYEHIVNSSNGNRNGHHNALVGNGASATAADVGSGRDAHVEANGTQAVPHRVTSADSLGGENSNGCISLGGTSDASMQQSQHICSPPSGQFVVGHIDEVRAGLDAAVGYVLPLLSIRDDIVVDTLLPLVQAYIKSPALLPEQAEQILRTLYDHTIIHGVEKDEEQFWMDDVIDRRKQIHNVMRLLLRSHPKIVLPHMSVVVMQAAAGVGCIANPACTEAVCQGEVLREDNGQEMHLNAKTDIFGRVGNQESGGGAASAAEHVEAALRYLYEIGETIRMERLRDSEDGFARLIFAVLSSEHIPQYNCAVVHLSYFEVMDRYSLFFVYHKNCIPQLLQRLLLLPHGVLNSNEAVRGRICYLFGHLVQVLKSCLAPHVREIVTTLQHILSTATYLLPSNRRELYEAMGTLLGSTYQSSVNGTEESAVMMQRVLQAVAGGLRDVAKGDDVTCAEAVADNISYLSVLAKGLRGSCNNAGGSRRSGCDPCNDNNDNNNNSINNNIRSVVGSDFNSYGEAMTAEIFHNITADVINVSNKWHASASVRDSTAQYFTQMVHTLPFSSMNVYAPVYIGNWLTWMEAAPELVKLLRIFLQLIHRSGLCVAPVLSSLLPLLLEKAAAVGELCTTSDAEDIISEGLREQRDVYRQLLAVVHGSVQVGCANVILALPAANLNLLLRQLLTAVQLQDEAGLPKLALQIMTKITASIEPRGEPGGDGSASQRLHGSQGELNDAIWGKWANLMLNDGVRVVLHKLLSPTFDLKDAKNLFFIGEAGLLLMTLMGGPGAANQPLSAILYETFSPLVGADEATGFISALQGQTGRFSTEMRMRFCNMLKFARRRYEPQ</sequence>
<evidence type="ECO:0000256" key="1">
    <source>
        <dbReference type="ARBA" id="ARBA00004496"/>
    </source>
</evidence>
<evidence type="ECO:0000259" key="12">
    <source>
        <dbReference type="Pfam" id="PF08389"/>
    </source>
</evidence>
<keyword evidence="4 10" id="KW-0963">Cytoplasm</keyword>
<protein>
    <recommendedName>
        <fullName evidence="2 10">Exportin-T</fullName>
    </recommendedName>
    <alternativeName>
        <fullName evidence="8 10">Exportin(tRNA)</fullName>
    </alternativeName>
    <alternativeName>
        <fullName evidence="9 10">tRNA exportin</fullName>
    </alternativeName>
</protein>
<comment type="function">
    <text evidence="10">tRNA nucleus export receptor which facilitates tRNA translocation across the nuclear pore complex.</text>
</comment>
<evidence type="ECO:0000259" key="13">
    <source>
        <dbReference type="Pfam" id="PF19282"/>
    </source>
</evidence>
<dbReference type="SUPFAM" id="SSF48371">
    <property type="entry name" value="ARM repeat"/>
    <property type="match status" value="1"/>
</dbReference>
<evidence type="ECO:0000256" key="4">
    <source>
        <dbReference type="ARBA" id="ARBA00022490"/>
    </source>
</evidence>
<evidence type="ECO:0000256" key="8">
    <source>
        <dbReference type="ARBA" id="ARBA00029784"/>
    </source>
</evidence>
<proteinExistence type="inferred from homology"/>
<feature type="domain" description="Exportin-1/Importin-beta-like" evidence="12">
    <location>
        <begin position="161"/>
        <end position="318"/>
    </location>
</feature>
<organism evidence="14">
    <name type="scientific">Trypanosoma congolense (strain IL3000)</name>
    <dbReference type="NCBI Taxonomy" id="1068625"/>
    <lineage>
        <taxon>Eukaryota</taxon>
        <taxon>Discoba</taxon>
        <taxon>Euglenozoa</taxon>
        <taxon>Kinetoplastea</taxon>
        <taxon>Metakinetoplastina</taxon>
        <taxon>Trypanosomatida</taxon>
        <taxon>Trypanosomatidae</taxon>
        <taxon>Trypanosoma</taxon>
        <taxon>Nannomonas</taxon>
    </lineage>
</organism>
<feature type="domain" description="Exportin-T C-terminal" evidence="13">
    <location>
        <begin position="641"/>
        <end position="1191"/>
    </location>
</feature>
<dbReference type="GO" id="GO:0031267">
    <property type="term" value="F:small GTPase binding"/>
    <property type="evidence" value="ECO:0007669"/>
    <property type="project" value="InterPro"/>
</dbReference>